<name>C6WC34_ACTMD</name>
<dbReference type="Proteomes" id="UP000002213">
    <property type="component" value="Chromosome"/>
</dbReference>
<gene>
    <name evidence="1" type="ordered locus">Amir_5606</name>
</gene>
<accession>C6WC34</accession>
<dbReference type="STRING" id="446462.Amir_5606"/>
<evidence type="ECO:0000313" key="2">
    <source>
        <dbReference type="Proteomes" id="UP000002213"/>
    </source>
</evidence>
<organism evidence="1 2">
    <name type="scientific">Actinosynnema mirum (strain ATCC 29888 / DSM 43827 / JCM 3225 / NBRC 14064 / NCIMB 13271 / NRRL B-12336 / IMRU 3971 / 101)</name>
    <dbReference type="NCBI Taxonomy" id="446462"/>
    <lineage>
        <taxon>Bacteria</taxon>
        <taxon>Bacillati</taxon>
        <taxon>Actinomycetota</taxon>
        <taxon>Actinomycetes</taxon>
        <taxon>Pseudonocardiales</taxon>
        <taxon>Pseudonocardiaceae</taxon>
        <taxon>Actinosynnema</taxon>
    </lineage>
</organism>
<dbReference type="HOGENOM" id="CLU_2930731_0_0_11"/>
<sequence>MQPALTPAVAAAVEARLDARAKEIRLVAISDAAAWLESEGFAAAATHLARHRERVPVAAR</sequence>
<dbReference type="EMBL" id="CP001630">
    <property type="protein sequence ID" value="ACU39422.1"/>
    <property type="molecule type" value="Genomic_DNA"/>
</dbReference>
<protein>
    <submittedName>
        <fullName evidence="1">Uncharacterized protein</fullName>
    </submittedName>
</protein>
<dbReference type="RefSeq" id="WP_015804307.1">
    <property type="nucleotide sequence ID" value="NC_013093.1"/>
</dbReference>
<proteinExistence type="predicted"/>
<dbReference type="AlphaFoldDB" id="C6WC34"/>
<reference evidence="1 2" key="1">
    <citation type="journal article" date="2009" name="Stand. Genomic Sci.">
        <title>Complete genome sequence of Actinosynnema mirum type strain (101).</title>
        <authorList>
            <person name="Land M."/>
            <person name="Lapidus A."/>
            <person name="Mayilraj S."/>
            <person name="Chen F."/>
            <person name="Copeland A."/>
            <person name="Del Rio T.G."/>
            <person name="Nolan M."/>
            <person name="Lucas S."/>
            <person name="Tice H."/>
            <person name="Cheng J.F."/>
            <person name="Chertkov O."/>
            <person name="Bruce D."/>
            <person name="Goodwin L."/>
            <person name="Pitluck S."/>
            <person name="Rohde M."/>
            <person name="Goker M."/>
            <person name="Pati A."/>
            <person name="Ivanova N."/>
            <person name="Mavromatis K."/>
            <person name="Chen A."/>
            <person name="Palaniappan K."/>
            <person name="Hauser L."/>
            <person name="Chang Y.J."/>
            <person name="Jeffries C.C."/>
            <person name="Brettin T."/>
            <person name="Detter J.C."/>
            <person name="Han C."/>
            <person name="Chain P."/>
            <person name="Tindall B.J."/>
            <person name="Bristow J."/>
            <person name="Eisen J.A."/>
            <person name="Markowitz V."/>
            <person name="Hugenholtz P."/>
            <person name="Kyrpides N.C."/>
            <person name="Klenk H.P."/>
        </authorList>
    </citation>
    <scope>NUCLEOTIDE SEQUENCE [LARGE SCALE GENOMIC DNA]</scope>
    <source>
        <strain evidence="2">ATCC 29888 / DSM 43827 / JCM 3225 / NBRC 14064 / NCIMB 13271 / NRRL B-12336 / IMRU 3971 / 101</strain>
    </source>
</reference>
<keyword evidence="2" id="KW-1185">Reference proteome</keyword>
<dbReference type="KEGG" id="ami:Amir_5606"/>
<evidence type="ECO:0000313" key="1">
    <source>
        <dbReference type="EMBL" id="ACU39422.1"/>
    </source>
</evidence>